<feature type="region of interest" description="Disordered" evidence="1">
    <location>
        <begin position="94"/>
        <end position="179"/>
    </location>
</feature>
<proteinExistence type="predicted"/>
<comment type="caution">
    <text evidence="3">The sequence shown here is derived from an EMBL/GenBank/DDBJ whole genome shotgun (WGS) entry which is preliminary data.</text>
</comment>
<sequence length="380" mass="41505">MPGTFDHNDRPSEVSVMPSPRTLKDRIGPKIEVDDDDMLMYDNENYFGSPMPLAVPYGRRRASAPVQAAATMMAGGSGSVIFPDHSISQRHIRRNRIASETPVPQRDNSRPADRLGGGHGYDGYDSECEDSDDNDSYDGAYPSDGSTIGFASGDHHPDNVSDRSGAMSETGTISERFSSTPSVRSRISSSFSEILRVTGAAPLMGVYEVAEKYVPLVQRRARTAGLHTGVLPGSEHEELDYFTNAIADPSRQMPWREPRNVYVALGRDGEAVRNFISRPSEGIEVDREFSAHVNPPRALPPPRPPLPPTRALSQPESHHGVHTTQTIPEVDVNANALLMMQAFQAVNANRGFCQQVTTAVMAAILVLAFLVFYAILRSDA</sequence>
<evidence type="ECO:0000313" key="4">
    <source>
        <dbReference type="Proteomes" id="UP000308199"/>
    </source>
</evidence>
<evidence type="ECO:0000256" key="2">
    <source>
        <dbReference type="SAM" id="Phobius"/>
    </source>
</evidence>
<feature type="region of interest" description="Disordered" evidence="1">
    <location>
        <begin position="292"/>
        <end position="323"/>
    </location>
</feature>
<feature type="region of interest" description="Disordered" evidence="1">
    <location>
        <begin position="1"/>
        <end position="27"/>
    </location>
</feature>
<keyword evidence="2" id="KW-1133">Transmembrane helix</keyword>
<feature type="transmembrane region" description="Helical" evidence="2">
    <location>
        <begin position="356"/>
        <end position="376"/>
    </location>
</feature>
<organism evidence="3 4">
    <name type="scientific">Phellinidium pouzarii</name>
    <dbReference type="NCBI Taxonomy" id="167371"/>
    <lineage>
        <taxon>Eukaryota</taxon>
        <taxon>Fungi</taxon>
        <taxon>Dikarya</taxon>
        <taxon>Basidiomycota</taxon>
        <taxon>Agaricomycotina</taxon>
        <taxon>Agaricomycetes</taxon>
        <taxon>Hymenochaetales</taxon>
        <taxon>Hymenochaetaceae</taxon>
        <taxon>Phellinidium</taxon>
    </lineage>
</organism>
<dbReference type="EMBL" id="SGPK01000009">
    <property type="protein sequence ID" value="THH11743.1"/>
    <property type="molecule type" value="Genomic_DNA"/>
</dbReference>
<feature type="compositionally biased region" description="Basic and acidic residues" evidence="1">
    <location>
        <begin position="1"/>
        <end position="12"/>
    </location>
</feature>
<evidence type="ECO:0000256" key="1">
    <source>
        <dbReference type="SAM" id="MobiDB-lite"/>
    </source>
</evidence>
<feature type="compositionally biased region" description="Pro residues" evidence="1">
    <location>
        <begin position="297"/>
        <end position="308"/>
    </location>
</feature>
<reference evidence="3 4" key="1">
    <citation type="submission" date="2019-02" db="EMBL/GenBank/DDBJ databases">
        <title>Genome sequencing of the rare red list fungi Phellinidium pouzarii.</title>
        <authorList>
            <person name="Buettner E."/>
            <person name="Kellner H."/>
        </authorList>
    </citation>
    <scope>NUCLEOTIDE SEQUENCE [LARGE SCALE GENOMIC DNA]</scope>
    <source>
        <strain evidence="3 4">DSM 108285</strain>
    </source>
</reference>
<evidence type="ECO:0000313" key="3">
    <source>
        <dbReference type="EMBL" id="THH11743.1"/>
    </source>
</evidence>
<keyword evidence="4" id="KW-1185">Reference proteome</keyword>
<name>A0A4V3XE00_9AGAM</name>
<dbReference type="Proteomes" id="UP000308199">
    <property type="component" value="Unassembled WGS sequence"/>
</dbReference>
<accession>A0A4V3XE00</accession>
<gene>
    <name evidence="3" type="ORF">EW145_g482</name>
</gene>
<dbReference type="OrthoDB" id="10598739at2759"/>
<feature type="compositionally biased region" description="Polar residues" evidence="1">
    <location>
        <begin position="167"/>
        <end position="177"/>
    </location>
</feature>
<keyword evidence="2" id="KW-0812">Transmembrane</keyword>
<dbReference type="AlphaFoldDB" id="A0A4V3XE00"/>
<keyword evidence="2" id="KW-0472">Membrane</keyword>
<protein>
    <submittedName>
        <fullName evidence="3">Uncharacterized protein</fullName>
    </submittedName>
</protein>
<feature type="compositionally biased region" description="Acidic residues" evidence="1">
    <location>
        <begin position="124"/>
        <end position="136"/>
    </location>
</feature>